<protein>
    <submittedName>
        <fullName evidence="2">Uncharacterized protein</fullName>
    </submittedName>
</protein>
<sequence length="321" mass="38102">MISPTEYIKKQSEKQMETEFYGKKIYMPDEKYFSEYIECIQIDKKNAAQIFDEKENLKEQISTVICNAMITRRDDWLIKTKKRFAFGNFTKSISSVIKCLAQLCTVAKALSLYSEKFNAFIEKIVLAVYQCRFVNIWSLIALVIFYYEIIYRKLKKTRVKYAYEVCDEDIKEYCDSRGESIFDRHFFLKSDSNSSNTNNDFKIQIFKDKLSNQVNSVSIVKPLIESDDKVVMSIRFMGTLAENTLMYTILDKMINNIIFDFEILKEEYVNKSVELEFISRDYDDDLLEFLTECQGFEREEQVSHSYKFLKGFNKLRYVKKE</sequence>
<proteinExistence type="predicted"/>
<evidence type="ECO:0000313" key="2">
    <source>
        <dbReference type="EMBL" id="OBA26580.1"/>
    </source>
</evidence>
<feature type="transmembrane region" description="Helical" evidence="1">
    <location>
        <begin position="133"/>
        <end position="151"/>
    </location>
</feature>
<keyword evidence="3" id="KW-1185">Reference proteome</keyword>
<evidence type="ECO:0000256" key="1">
    <source>
        <dbReference type="SAM" id="Phobius"/>
    </source>
</evidence>
<keyword evidence="1" id="KW-0472">Membrane</keyword>
<evidence type="ECO:0000313" key="3">
    <source>
        <dbReference type="Proteomes" id="UP000092321"/>
    </source>
</evidence>
<name>A0A1B7TCY7_9ASCO</name>
<accession>A0A1B7TCY7</accession>
<dbReference type="AlphaFoldDB" id="A0A1B7TCY7"/>
<comment type="caution">
    <text evidence="2">The sequence shown here is derived from an EMBL/GenBank/DDBJ whole genome shotgun (WGS) entry which is preliminary data.</text>
</comment>
<dbReference type="Proteomes" id="UP000092321">
    <property type="component" value="Unassembled WGS sequence"/>
</dbReference>
<dbReference type="EMBL" id="LXPE01000016">
    <property type="protein sequence ID" value="OBA26580.1"/>
    <property type="molecule type" value="Genomic_DNA"/>
</dbReference>
<keyword evidence="1" id="KW-1133">Transmembrane helix</keyword>
<organism evidence="2 3">
    <name type="scientific">Hanseniaspora valbyensis NRRL Y-1626</name>
    <dbReference type="NCBI Taxonomy" id="766949"/>
    <lineage>
        <taxon>Eukaryota</taxon>
        <taxon>Fungi</taxon>
        <taxon>Dikarya</taxon>
        <taxon>Ascomycota</taxon>
        <taxon>Saccharomycotina</taxon>
        <taxon>Saccharomycetes</taxon>
        <taxon>Saccharomycodales</taxon>
        <taxon>Saccharomycodaceae</taxon>
        <taxon>Hanseniaspora</taxon>
    </lineage>
</organism>
<reference evidence="3" key="1">
    <citation type="journal article" date="2016" name="Proc. Natl. Acad. Sci. U.S.A.">
        <title>Comparative genomics of biotechnologically important yeasts.</title>
        <authorList>
            <person name="Riley R."/>
            <person name="Haridas S."/>
            <person name="Wolfe K.H."/>
            <person name="Lopes M.R."/>
            <person name="Hittinger C.T."/>
            <person name="Goeker M."/>
            <person name="Salamov A.A."/>
            <person name="Wisecaver J.H."/>
            <person name="Long T.M."/>
            <person name="Calvey C.H."/>
            <person name="Aerts A.L."/>
            <person name="Barry K.W."/>
            <person name="Choi C."/>
            <person name="Clum A."/>
            <person name="Coughlan A.Y."/>
            <person name="Deshpande S."/>
            <person name="Douglass A.P."/>
            <person name="Hanson S.J."/>
            <person name="Klenk H.-P."/>
            <person name="LaButti K.M."/>
            <person name="Lapidus A."/>
            <person name="Lindquist E.A."/>
            <person name="Lipzen A.M."/>
            <person name="Meier-Kolthoff J.P."/>
            <person name="Ohm R.A."/>
            <person name="Otillar R.P."/>
            <person name="Pangilinan J.L."/>
            <person name="Peng Y."/>
            <person name="Rokas A."/>
            <person name="Rosa C.A."/>
            <person name="Scheuner C."/>
            <person name="Sibirny A.A."/>
            <person name="Slot J.C."/>
            <person name="Stielow J.B."/>
            <person name="Sun H."/>
            <person name="Kurtzman C.P."/>
            <person name="Blackwell M."/>
            <person name="Grigoriev I.V."/>
            <person name="Jeffries T.W."/>
        </authorList>
    </citation>
    <scope>NUCLEOTIDE SEQUENCE [LARGE SCALE GENOMIC DNA]</scope>
    <source>
        <strain evidence="3">NRRL Y-1626</strain>
    </source>
</reference>
<gene>
    <name evidence="2" type="ORF">HANVADRAFT_53043</name>
</gene>
<keyword evidence="1" id="KW-0812">Transmembrane</keyword>